<comment type="caution">
    <text evidence="1">The sequence shown here is derived from an EMBL/GenBank/DDBJ whole genome shotgun (WGS) entry which is preliminary data.</text>
</comment>
<evidence type="ECO:0000313" key="2">
    <source>
        <dbReference type="Proteomes" id="UP000248925"/>
    </source>
</evidence>
<dbReference type="RefSeq" id="WP_111163269.1">
    <property type="nucleotide sequence ID" value="NZ_PCDP01000061.1"/>
</dbReference>
<proteinExistence type="predicted"/>
<protein>
    <submittedName>
        <fullName evidence="1">2Fe-2S ferredoxin</fullName>
    </submittedName>
</protein>
<dbReference type="Pfam" id="PF06935">
    <property type="entry name" value="DUF1284"/>
    <property type="match status" value="1"/>
</dbReference>
<accession>A0A2W4CCY5</accession>
<dbReference type="AlphaFoldDB" id="A0A2W4CCY5"/>
<gene>
    <name evidence="1" type="ORF">CPY51_26710</name>
</gene>
<dbReference type="OrthoDB" id="6195504at2"/>
<dbReference type="InterPro" id="IPR009702">
    <property type="entry name" value="DUF1284"/>
</dbReference>
<keyword evidence="2" id="KW-1185">Reference proteome</keyword>
<evidence type="ECO:0000313" key="1">
    <source>
        <dbReference type="EMBL" id="PZM09118.1"/>
    </source>
</evidence>
<dbReference type="Proteomes" id="UP000248925">
    <property type="component" value="Unassembled WGS sequence"/>
</dbReference>
<organism evidence="1 2">
    <name type="scientific">Rhizobium tubonense</name>
    <dbReference type="NCBI Taxonomy" id="484088"/>
    <lineage>
        <taxon>Bacteria</taxon>
        <taxon>Pseudomonadati</taxon>
        <taxon>Pseudomonadota</taxon>
        <taxon>Alphaproteobacteria</taxon>
        <taxon>Hyphomicrobiales</taxon>
        <taxon>Rhizobiaceae</taxon>
        <taxon>Rhizobium/Agrobacterium group</taxon>
        <taxon>Rhizobium</taxon>
    </lineage>
</organism>
<reference evidence="1 2" key="1">
    <citation type="journal article" date="2018" name="Sci. Rep.">
        <title>Rhizobium tumorigenes sp. nov., a novel plant tumorigenic bacterium isolated from cane gall tumors on thornless blackberry.</title>
        <authorList>
            <person name="Kuzmanovi N."/>
            <person name="Smalla K."/>
            <person name="Gronow S."/>
            <person name="PuBawska J."/>
        </authorList>
    </citation>
    <scope>NUCLEOTIDE SEQUENCE [LARGE SCALE GENOMIC DNA]</scope>
    <source>
        <strain evidence="1 2">CCBAU 85046</strain>
    </source>
</reference>
<name>A0A2W4CCY5_9HYPH</name>
<dbReference type="EMBL" id="PCDP01000061">
    <property type="protein sequence ID" value="PZM09118.1"/>
    <property type="molecule type" value="Genomic_DNA"/>
</dbReference>
<sequence>MTVRLRAHHLLCMLTFVGEGYNPAFTENYRSIARRLSAGEEIELVSGPDDICAPLMEGGDPHCLNASVIERDALARQAVARLFGNEIKPGSIIRPEAELLRDLRRNFTSGAIRQACSGCEWEGLCTTIAGGDYQGTFVTRP</sequence>